<name>A0A1A9V542_GLOAU</name>
<reference evidence="1" key="1">
    <citation type="submission" date="2020-05" db="UniProtKB">
        <authorList>
            <consortium name="EnsemblMetazoa"/>
        </authorList>
    </citation>
    <scope>IDENTIFICATION</scope>
    <source>
        <strain evidence="1">TTRI</strain>
    </source>
</reference>
<protein>
    <submittedName>
        <fullName evidence="1">Uncharacterized protein</fullName>
    </submittedName>
</protein>
<sequence>MHILNQIHVCYQLSLQLRSKLRQTLYQLQTVANMDFKFVGYRDIMRKFKATGQRHSQLIKLTPCPESILIVFTIMALFSSPLQSGLSDVTSSTMYAGQSCNSEC</sequence>
<organism evidence="1 2">
    <name type="scientific">Glossina austeni</name>
    <name type="common">Savannah tsetse fly</name>
    <dbReference type="NCBI Taxonomy" id="7395"/>
    <lineage>
        <taxon>Eukaryota</taxon>
        <taxon>Metazoa</taxon>
        <taxon>Ecdysozoa</taxon>
        <taxon>Arthropoda</taxon>
        <taxon>Hexapoda</taxon>
        <taxon>Insecta</taxon>
        <taxon>Pterygota</taxon>
        <taxon>Neoptera</taxon>
        <taxon>Endopterygota</taxon>
        <taxon>Diptera</taxon>
        <taxon>Brachycera</taxon>
        <taxon>Muscomorpha</taxon>
        <taxon>Hippoboscoidea</taxon>
        <taxon>Glossinidae</taxon>
        <taxon>Glossina</taxon>
    </lineage>
</organism>
<evidence type="ECO:0000313" key="1">
    <source>
        <dbReference type="EnsemblMetazoa" id="GAUT026231-PA"/>
    </source>
</evidence>
<dbReference type="EnsemblMetazoa" id="GAUT026231-RA">
    <property type="protein sequence ID" value="GAUT026231-PA"/>
    <property type="gene ID" value="GAUT026231"/>
</dbReference>
<dbReference type="VEuPathDB" id="VectorBase:GAUT026231"/>
<accession>A0A1A9V542</accession>
<dbReference type="AlphaFoldDB" id="A0A1A9V542"/>
<keyword evidence="2" id="KW-1185">Reference proteome</keyword>
<dbReference type="Proteomes" id="UP000078200">
    <property type="component" value="Unassembled WGS sequence"/>
</dbReference>
<proteinExistence type="predicted"/>
<evidence type="ECO:0000313" key="2">
    <source>
        <dbReference type="Proteomes" id="UP000078200"/>
    </source>
</evidence>